<dbReference type="InterPro" id="IPR012337">
    <property type="entry name" value="RNaseH-like_sf"/>
</dbReference>
<feature type="domain" description="hAT-like transposase RNase-H fold" evidence="1">
    <location>
        <begin position="50"/>
        <end position="121"/>
    </location>
</feature>
<evidence type="ECO:0000313" key="2">
    <source>
        <dbReference type="EMBL" id="GAA0174377.1"/>
    </source>
</evidence>
<dbReference type="GO" id="GO:0003677">
    <property type="term" value="F:DNA binding"/>
    <property type="evidence" value="ECO:0007669"/>
    <property type="project" value="InterPro"/>
</dbReference>
<gene>
    <name evidence="2" type="ORF">LIER_27778</name>
</gene>
<dbReference type="InterPro" id="IPR025525">
    <property type="entry name" value="hAT-like_transposase_RNase-H"/>
</dbReference>
<keyword evidence="3" id="KW-1185">Reference proteome</keyword>
<comment type="caution">
    <text evidence="2">The sequence shown here is derived from an EMBL/GenBank/DDBJ whole genome shotgun (WGS) entry which is preliminary data.</text>
</comment>
<evidence type="ECO:0000313" key="3">
    <source>
        <dbReference type="Proteomes" id="UP001454036"/>
    </source>
</evidence>
<dbReference type="PANTHER" id="PTHR23272">
    <property type="entry name" value="BED FINGER-RELATED"/>
    <property type="match status" value="1"/>
</dbReference>
<organism evidence="2 3">
    <name type="scientific">Lithospermum erythrorhizon</name>
    <name type="common">Purple gromwell</name>
    <name type="synonym">Lithospermum officinale var. erythrorhizon</name>
    <dbReference type="NCBI Taxonomy" id="34254"/>
    <lineage>
        <taxon>Eukaryota</taxon>
        <taxon>Viridiplantae</taxon>
        <taxon>Streptophyta</taxon>
        <taxon>Embryophyta</taxon>
        <taxon>Tracheophyta</taxon>
        <taxon>Spermatophyta</taxon>
        <taxon>Magnoliopsida</taxon>
        <taxon>eudicotyledons</taxon>
        <taxon>Gunneridae</taxon>
        <taxon>Pentapetalae</taxon>
        <taxon>asterids</taxon>
        <taxon>lamiids</taxon>
        <taxon>Boraginales</taxon>
        <taxon>Boraginaceae</taxon>
        <taxon>Boraginoideae</taxon>
        <taxon>Lithospermeae</taxon>
        <taxon>Lithospermum</taxon>
    </lineage>
</organism>
<dbReference type="EMBL" id="BAABME010009050">
    <property type="protein sequence ID" value="GAA0174377.1"/>
    <property type="molecule type" value="Genomic_DNA"/>
</dbReference>
<evidence type="ECO:0000259" key="1">
    <source>
        <dbReference type="Pfam" id="PF14372"/>
    </source>
</evidence>
<protein>
    <recommendedName>
        <fullName evidence="1">hAT-like transposase RNase-H fold domain-containing protein</fullName>
    </recommendedName>
</protein>
<dbReference type="PANTHER" id="PTHR23272:SF182">
    <property type="entry name" value="OS09G0381850 PROTEIN"/>
    <property type="match status" value="1"/>
</dbReference>
<reference evidence="2 3" key="1">
    <citation type="submission" date="2024-01" db="EMBL/GenBank/DDBJ databases">
        <title>The complete chloroplast genome sequence of Lithospermum erythrorhizon: insights into the phylogenetic relationship among Boraginaceae species and the maternal lineages of purple gromwells.</title>
        <authorList>
            <person name="Okada T."/>
            <person name="Watanabe K."/>
        </authorList>
    </citation>
    <scope>NUCLEOTIDE SEQUENCE [LARGE SCALE GENOMIC DNA]</scope>
</reference>
<dbReference type="SUPFAM" id="SSF53098">
    <property type="entry name" value="Ribonuclease H-like"/>
    <property type="match status" value="1"/>
</dbReference>
<name>A0AAV3RH81_LITER</name>
<accession>A0AAV3RH81</accession>
<dbReference type="AlphaFoldDB" id="A0AAV3RH81"/>
<proteinExistence type="predicted"/>
<dbReference type="Proteomes" id="UP001454036">
    <property type="component" value="Unassembled WGS sequence"/>
</dbReference>
<dbReference type="Pfam" id="PF14372">
    <property type="entry name" value="hAT-like_RNase-H"/>
    <property type="match status" value="1"/>
</dbReference>
<sequence>MACFHRTVWPRCAEVNASFVHYLPTEAHWENVVDISDFLEVLADITEIISGSHYPTINLFLSELWGVKNILERNIQSDKPHLQTMAQELKLNYNKYWSQFDILLSIGVFLDPRTVGHNSEFGKGKGKTSYEMYLDTVNVYDNSRSDLDYYIEESVFKVPPDVKLDVLQ</sequence>